<keyword evidence="1" id="KW-0472">Membrane</keyword>
<feature type="transmembrane region" description="Helical" evidence="1">
    <location>
        <begin position="59"/>
        <end position="78"/>
    </location>
</feature>
<keyword evidence="3" id="KW-1185">Reference proteome</keyword>
<reference evidence="2 3" key="1">
    <citation type="submission" date="2024-10" db="EMBL/GenBank/DDBJ databases">
        <title>The Natural Products Discovery Center: Release of the First 8490 Sequenced Strains for Exploring Actinobacteria Biosynthetic Diversity.</title>
        <authorList>
            <person name="Kalkreuter E."/>
            <person name="Kautsar S.A."/>
            <person name="Yang D."/>
            <person name="Bader C.D."/>
            <person name="Teijaro C.N."/>
            <person name="Fluegel L."/>
            <person name="Davis C.M."/>
            <person name="Simpson J.R."/>
            <person name="Lauterbach L."/>
            <person name="Steele A.D."/>
            <person name="Gui C."/>
            <person name="Meng S."/>
            <person name="Li G."/>
            <person name="Viehrig K."/>
            <person name="Ye F."/>
            <person name="Su P."/>
            <person name="Kiefer A.F."/>
            <person name="Nichols A."/>
            <person name="Cepeda A.J."/>
            <person name="Yan W."/>
            <person name="Fan B."/>
            <person name="Jiang Y."/>
            <person name="Adhikari A."/>
            <person name="Zheng C.-J."/>
            <person name="Schuster L."/>
            <person name="Cowan T.M."/>
            <person name="Smanski M.J."/>
            <person name="Chevrette M.G."/>
            <person name="De Carvalho L.P.S."/>
            <person name="Shen B."/>
        </authorList>
    </citation>
    <scope>NUCLEOTIDE SEQUENCE [LARGE SCALE GENOMIC DNA]</scope>
    <source>
        <strain evidence="2 3">NPDC049503</strain>
    </source>
</reference>
<sequence>MSTRARPSSPAHGGRPARPRFFALMKASTAFLSATLLVQGITAGQLLSDGGSRELHHATGPVVTVAMVLQIVAAFLVWRVGRGSARHLAVSAILLVLISVQFVLGGSGDLAVHVPLGVALFGASAVMVAQVWSPRPGRTAG</sequence>
<dbReference type="RefSeq" id="WP_397019864.1">
    <property type="nucleotide sequence ID" value="NZ_JBITMB010000002.1"/>
</dbReference>
<protein>
    <recommendedName>
        <fullName evidence="4">Integral membrane protein</fullName>
    </recommendedName>
</protein>
<proteinExistence type="predicted"/>
<evidence type="ECO:0000256" key="1">
    <source>
        <dbReference type="SAM" id="Phobius"/>
    </source>
</evidence>
<dbReference type="EMBL" id="JBITMB010000002">
    <property type="protein sequence ID" value="MFI7440156.1"/>
    <property type="molecule type" value="Genomic_DNA"/>
</dbReference>
<gene>
    <name evidence="2" type="ORF">ACIBP5_09360</name>
</gene>
<keyword evidence="1" id="KW-1133">Transmembrane helix</keyword>
<dbReference type="Proteomes" id="UP001612928">
    <property type="component" value="Unassembled WGS sequence"/>
</dbReference>
<feature type="transmembrane region" description="Helical" evidence="1">
    <location>
        <begin position="85"/>
        <end position="104"/>
    </location>
</feature>
<evidence type="ECO:0000313" key="2">
    <source>
        <dbReference type="EMBL" id="MFI7440156.1"/>
    </source>
</evidence>
<evidence type="ECO:0008006" key="4">
    <source>
        <dbReference type="Google" id="ProtNLM"/>
    </source>
</evidence>
<name>A0ABW8A2B5_9ACTN</name>
<feature type="transmembrane region" description="Helical" evidence="1">
    <location>
        <begin position="110"/>
        <end position="132"/>
    </location>
</feature>
<evidence type="ECO:0000313" key="3">
    <source>
        <dbReference type="Proteomes" id="UP001612928"/>
    </source>
</evidence>
<organism evidence="2 3">
    <name type="scientific">Nonomuraea indica</name>
    <dbReference type="NCBI Taxonomy" id="1581193"/>
    <lineage>
        <taxon>Bacteria</taxon>
        <taxon>Bacillati</taxon>
        <taxon>Actinomycetota</taxon>
        <taxon>Actinomycetes</taxon>
        <taxon>Streptosporangiales</taxon>
        <taxon>Streptosporangiaceae</taxon>
        <taxon>Nonomuraea</taxon>
    </lineage>
</organism>
<keyword evidence="1" id="KW-0812">Transmembrane</keyword>
<comment type="caution">
    <text evidence="2">The sequence shown here is derived from an EMBL/GenBank/DDBJ whole genome shotgun (WGS) entry which is preliminary data.</text>
</comment>
<accession>A0ABW8A2B5</accession>